<dbReference type="PANTHER" id="PTHR42951:SF22">
    <property type="entry name" value="METALLO BETA-LACTAMASE SUPERFAMILY LIPOPROTEIN"/>
    <property type="match status" value="1"/>
</dbReference>
<dbReference type="InterPro" id="IPR001279">
    <property type="entry name" value="Metallo-B-lactamas"/>
</dbReference>
<dbReference type="Pfam" id="PF00753">
    <property type="entry name" value="Lactamase_B"/>
    <property type="match status" value="1"/>
</dbReference>
<sequence>MNPIYHTLDFGITCIDTQYMRNDFVATYLIEDQGHVAFVDTGCYLSVPTLLATLDEKNIQQEQVDYIILTHIHLDHAGGAGELIRHLPNAKVYVHEYGVNHLIDPSKLRAGVIGVYGELFFKQFLGDLIPIAKEKIVIAKDKDEITLGNRILKFINTPGHARHHVCIWDEKSQGIFSGDTLGVSYREFDTEQGVLIFPPTTPVQFDPDVWKNTIQQLMTLQPKYAYLTHFNRIEFTKKSADMLIHNINNFVEIAIKMQHQPNRHKAIKTALLDYLLEIASKHGVTTEEIKQIKVFKGDLEICAQGLGVWLDKEFCAKIPNK</sequence>
<reference evidence="2 3" key="1">
    <citation type="submission" date="2017-11" db="EMBL/GenBank/DDBJ databases">
        <title>Genome sequence of the bacterial symbiont EPR9N from a vent mussel Bathymodiolus thermophilus.</title>
        <authorList>
            <person name="Won Y.-J."/>
        </authorList>
    </citation>
    <scope>NUCLEOTIDE SEQUENCE [LARGE SCALE GENOMIC DNA]</scope>
    <source>
        <strain evidence="2 3">EPR9N</strain>
    </source>
</reference>
<gene>
    <name evidence="2" type="ORF">MS2017_1799</name>
</gene>
<accession>A0A3G3INQ0</accession>
<evidence type="ECO:0000313" key="2">
    <source>
        <dbReference type="EMBL" id="AYQ57473.1"/>
    </source>
</evidence>
<dbReference type="SMART" id="SM00849">
    <property type="entry name" value="Lactamase_B"/>
    <property type="match status" value="1"/>
</dbReference>
<keyword evidence="2" id="KW-0378">Hydrolase</keyword>
<dbReference type="PANTHER" id="PTHR42951">
    <property type="entry name" value="METALLO-BETA-LACTAMASE DOMAIN-CONTAINING"/>
    <property type="match status" value="1"/>
</dbReference>
<dbReference type="Proteomes" id="UP000278334">
    <property type="component" value="Chromosome"/>
</dbReference>
<feature type="domain" description="Metallo-beta-lactamase" evidence="1">
    <location>
        <begin position="24"/>
        <end position="229"/>
    </location>
</feature>
<dbReference type="RefSeq" id="WP_122951961.1">
    <property type="nucleotide sequence ID" value="NZ_CP024634.1"/>
</dbReference>
<dbReference type="InterPro" id="IPR037482">
    <property type="entry name" value="ST1585_MBL-fold"/>
</dbReference>
<dbReference type="InterPro" id="IPR050855">
    <property type="entry name" value="NDM-1-like"/>
</dbReference>
<protein>
    <submittedName>
        <fullName evidence="2">MBL fold hydrolase</fullName>
    </submittedName>
</protein>
<organism evidence="2 3">
    <name type="scientific">Bathymodiolus thermophilus thioautotrophic gill symbiont</name>
    <dbReference type="NCBI Taxonomy" id="2360"/>
    <lineage>
        <taxon>Bacteria</taxon>
        <taxon>Pseudomonadati</taxon>
        <taxon>Pseudomonadota</taxon>
        <taxon>Gammaproteobacteria</taxon>
        <taxon>sulfur-oxidizing symbionts</taxon>
    </lineage>
</organism>
<dbReference type="EMBL" id="CP024634">
    <property type="protein sequence ID" value="AYQ57473.1"/>
    <property type="molecule type" value="Genomic_DNA"/>
</dbReference>
<evidence type="ECO:0000313" key="3">
    <source>
        <dbReference type="Proteomes" id="UP000278334"/>
    </source>
</evidence>
<dbReference type="Gene3D" id="3.60.15.10">
    <property type="entry name" value="Ribonuclease Z/Hydroxyacylglutathione hydrolase-like"/>
    <property type="match status" value="1"/>
</dbReference>
<name>A0A3G3INQ0_9GAMM</name>
<dbReference type="InterPro" id="IPR036866">
    <property type="entry name" value="RibonucZ/Hydroxyglut_hydro"/>
</dbReference>
<dbReference type="GO" id="GO:0016787">
    <property type="term" value="F:hydrolase activity"/>
    <property type="evidence" value="ECO:0007669"/>
    <property type="project" value="UniProtKB-KW"/>
</dbReference>
<dbReference type="KEGG" id="bthg:MS2017_1799"/>
<proteinExistence type="predicted"/>
<evidence type="ECO:0000259" key="1">
    <source>
        <dbReference type="SMART" id="SM00849"/>
    </source>
</evidence>
<dbReference type="SUPFAM" id="SSF56281">
    <property type="entry name" value="Metallo-hydrolase/oxidoreductase"/>
    <property type="match status" value="1"/>
</dbReference>
<dbReference type="CDD" id="cd07726">
    <property type="entry name" value="ST1585-like_MBL-fold"/>
    <property type="match status" value="1"/>
</dbReference>
<dbReference type="AlphaFoldDB" id="A0A3G3INQ0"/>